<dbReference type="EMBL" id="JBBMFN010000001">
    <property type="protein sequence ID" value="MEQ2464303.1"/>
    <property type="molecule type" value="Genomic_DNA"/>
</dbReference>
<evidence type="ECO:0000256" key="1">
    <source>
        <dbReference type="SAM" id="Phobius"/>
    </source>
</evidence>
<name>A0ABV1EV98_9BACI</name>
<dbReference type="Proteomes" id="UP001465426">
    <property type="component" value="Unassembled WGS sequence"/>
</dbReference>
<protein>
    <submittedName>
        <fullName evidence="2">DUF5325 family protein</fullName>
    </submittedName>
</protein>
<comment type="caution">
    <text evidence="2">The sequence shown here is derived from an EMBL/GenBank/DDBJ whole genome shotgun (WGS) entry which is preliminary data.</text>
</comment>
<keyword evidence="3" id="KW-1185">Reference proteome</keyword>
<gene>
    <name evidence="2" type="ORF">WMO63_01300</name>
</gene>
<feature type="transmembrane region" description="Helical" evidence="1">
    <location>
        <begin position="20"/>
        <end position="47"/>
    </location>
</feature>
<reference evidence="2 3" key="1">
    <citation type="submission" date="2024-03" db="EMBL/GenBank/DDBJ databases">
        <title>Human intestinal bacterial collection.</title>
        <authorList>
            <person name="Pauvert C."/>
            <person name="Hitch T.C.A."/>
            <person name="Clavel T."/>
        </authorList>
    </citation>
    <scope>NUCLEOTIDE SEQUENCE [LARGE SCALE GENOMIC DNA]</scope>
    <source>
        <strain evidence="2 3">CLA-SR-H024</strain>
    </source>
</reference>
<evidence type="ECO:0000313" key="2">
    <source>
        <dbReference type="EMBL" id="MEQ2464303.1"/>
    </source>
</evidence>
<proteinExistence type="predicted"/>
<dbReference type="Pfam" id="PF17259">
    <property type="entry name" value="DUF5325"/>
    <property type="match status" value="1"/>
</dbReference>
<accession>A0ABV1EV98</accession>
<dbReference type="InterPro" id="IPR035211">
    <property type="entry name" value="DUF5325"/>
</dbReference>
<keyword evidence="1" id="KW-1133">Transmembrane helix</keyword>
<evidence type="ECO:0000313" key="3">
    <source>
        <dbReference type="Proteomes" id="UP001465426"/>
    </source>
</evidence>
<keyword evidence="1" id="KW-0812">Transmembrane</keyword>
<dbReference type="RefSeq" id="WP_031534228.1">
    <property type="nucleotide sequence ID" value="NZ_JBBMFN010000001.1"/>
</dbReference>
<keyword evidence="1" id="KW-0472">Membrane</keyword>
<organism evidence="2 3">
    <name type="scientific">Niallia hominis</name>
    <dbReference type="NCBI Taxonomy" id="3133173"/>
    <lineage>
        <taxon>Bacteria</taxon>
        <taxon>Bacillati</taxon>
        <taxon>Bacillota</taxon>
        <taxon>Bacilli</taxon>
        <taxon>Bacillales</taxon>
        <taxon>Bacillaceae</taxon>
        <taxon>Niallia</taxon>
    </lineage>
</organism>
<sequence>MNFDKYPFFYYNIYGISSFIGIGICIAEKTLVGTLICFFLMCGIWSLRSQKKKKMQQILEKQQC</sequence>